<proteinExistence type="predicted"/>
<reference evidence="3" key="1">
    <citation type="submission" date="2024-07" db="EMBL/GenBank/DDBJ databases">
        <title>Two chromosome-level genome assemblies of Korean endemic species Abeliophyllum distichum and Forsythia ovata (Oleaceae).</title>
        <authorList>
            <person name="Jang H."/>
        </authorList>
    </citation>
    <scope>NUCLEOTIDE SEQUENCE [LARGE SCALE GENOMIC DNA]</scope>
</reference>
<dbReference type="EMBL" id="JBFOLK010000009">
    <property type="protein sequence ID" value="KAL2486471.1"/>
    <property type="molecule type" value="Genomic_DNA"/>
</dbReference>
<name>A0ABD1RDH0_9LAMI</name>
<keyword evidence="3" id="KW-1185">Reference proteome</keyword>
<keyword evidence="2" id="KW-0548">Nucleotidyltransferase</keyword>
<keyword evidence="2" id="KW-0808">Transferase</keyword>
<dbReference type="AlphaFoldDB" id="A0ABD1RDH0"/>
<evidence type="ECO:0000256" key="1">
    <source>
        <dbReference type="SAM" id="MobiDB-lite"/>
    </source>
</evidence>
<feature type="region of interest" description="Disordered" evidence="1">
    <location>
        <begin position="1"/>
        <end position="40"/>
    </location>
</feature>
<dbReference type="GO" id="GO:0003964">
    <property type="term" value="F:RNA-directed DNA polymerase activity"/>
    <property type="evidence" value="ECO:0007669"/>
    <property type="project" value="UniProtKB-KW"/>
</dbReference>
<evidence type="ECO:0000313" key="3">
    <source>
        <dbReference type="Proteomes" id="UP001604336"/>
    </source>
</evidence>
<dbReference type="Proteomes" id="UP001604336">
    <property type="component" value="Unassembled WGS sequence"/>
</dbReference>
<organism evidence="2 3">
    <name type="scientific">Abeliophyllum distichum</name>
    <dbReference type="NCBI Taxonomy" id="126358"/>
    <lineage>
        <taxon>Eukaryota</taxon>
        <taxon>Viridiplantae</taxon>
        <taxon>Streptophyta</taxon>
        <taxon>Embryophyta</taxon>
        <taxon>Tracheophyta</taxon>
        <taxon>Spermatophyta</taxon>
        <taxon>Magnoliopsida</taxon>
        <taxon>eudicotyledons</taxon>
        <taxon>Gunneridae</taxon>
        <taxon>Pentapetalae</taxon>
        <taxon>asterids</taxon>
        <taxon>lamiids</taxon>
        <taxon>Lamiales</taxon>
        <taxon>Oleaceae</taxon>
        <taxon>Forsythieae</taxon>
        <taxon>Abeliophyllum</taxon>
    </lineage>
</organism>
<protein>
    <submittedName>
        <fullName evidence="2">RNA-directed DNA polymerase</fullName>
    </submittedName>
</protein>
<sequence>MVIQSYDRKDSFSTAKRKEIEPCDHKTDITNHEATNTSALENPLDPWKACIMHSQEENFDSLALEECDRYLQLGTTPSQQPPSIQKAPTFKLKQLPSHLIYAYLGKSSTLPVIIVNSINQDQEDKLL</sequence>
<feature type="compositionally biased region" description="Basic and acidic residues" evidence="1">
    <location>
        <begin position="1"/>
        <end position="31"/>
    </location>
</feature>
<comment type="caution">
    <text evidence="2">The sequence shown here is derived from an EMBL/GenBank/DDBJ whole genome shotgun (WGS) entry which is preliminary data.</text>
</comment>
<accession>A0ABD1RDH0</accession>
<gene>
    <name evidence="2" type="ORF">Adt_31227</name>
</gene>
<evidence type="ECO:0000313" key="2">
    <source>
        <dbReference type="EMBL" id="KAL2486471.1"/>
    </source>
</evidence>
<keyword evidence="2" id="KW-0695">RNA-directed DNA polymerase</keyword>